<dbReference type="EMBL" id="VAHF01000003">
    <property type="protein sequence ID" value="TXG66976.1"/>
    <property type="molecule type" value="Genomic_DNA"/>
</dbReference>
<comment type="caution">
    <text evidence="1">The sequence shown here is derived from an EMBL/GenBank/DDBJ whole genome shotgun (WGS) entry which is preliminary data.</text>
</comment>
<dbReference type="PANTHER" id="PTHR33389:SF18">
    <property type="entry name" value="OS01G0677900 PROTEIN"/>
    <property type="match status" value="1"/>
</dbReference>
<organism evidence="1 2">
    <name type="scientific">Acer yangbiense</name>
    <dbReference type="NCBI Taxonomy" id="1000413"/>
    <lineage>
        <taxon>Eukaryota</taxon>
        <taxon>Viridiplantae</taxon>
        <taxon>Streptophyta</taxon>
        <taxon>Embryophyta</taxon>
        <taxon>Tracheophyta</taxon>
        <taxon>Spermatophyta</taxon>
        <taxon>Magnoliopsida</taxon>
        <taxon>eudicotyledons</taxon>
        <taxon>Gunneridae</taxon>
        <taxon>Pentapetalae</taxon>
        <taxon>rosids</taxon>
        <taxon>malvids</taxon>
        <taxon>Sapindales</taxon>
        <taxon>Sapindaceae</taxon>
        <taxon>Hippocastanoideae</taxon>
        <taxon>Acereae</taxon>
        <taxon>Acer</taxon>
    </lineage>
</organism>
<accession>A0A5C7IEY0</accession>
<proteinExistence type="predicted"/>
<dbReference type="Proteomes" id="UP000323000">
    <property type="component" value="Chromosome 3"/>
</dbReference>
<evidence type="ECO:0000313" key="2">
    <source>
        <dbReference type="Proteomes" id="UP000323000"/>
    </source>
</evidence>
<dbReference type="PANTHER" id="PTHR33389">
    <property type="entry name" value="FAMILY PROTEIN, PUTATIVE (DUF2921)-RELATED"/>
    <property type="match status" value="1"/>
</dbReference>
<gene>
    <name evidence="1" type="ORF">EZV62_008251</name>
</gene>
<dbReference type="AlphaFoldDB" id="A0A5C7IEY0"/>
<reference evidence="2" key="1">
    <citation type="journal article" date="2019" name="Gigascience">
        <title>De novo genome assembly of the endangered Acer yangbiense, a plant species with extremely small populations endemic to Yunnan Province, China.</title>
        <authorList>
            <person name="Yang J."/>
            <person name="Wariss H.M."/>
            <person name="Tao L."/>
            <person name="Zhang R."/>
            <person name="Yun Q."/>
            <person name="Hollingsworth P."/>
            <person name="Dao Z."/>
            <person name="Luo G."/>
            <person name="Guo H."/>
            <person name="Ma Y."/>
            <person name="Sun W."/>
        </authorList>
    </citation>
    <scope>NUCLEOTIDE SEQUENCE [LARGE SCALE GENOMIC DNA]</scope>
    <source>
        <strain evidence="2">cv. Malutang</strain>
    </source>
</reference>
<evidence type="ECO:0000313" key="1">
    <source>
        <dbReference type="EMBL" id="TXG66976.1"/>
    </source>
</evidence>
<keyword evidence="2" id="KW-1185">Reference proteome</keyword>
<protein>
    <submittedName>
        <fullName evidence="1">Uncharacterized protein</fullName>
    </submittedName>
</protein>
<name>A0A5C7IEY0_9ROSI</name>
<sequence>MQFDIRVRRNLGNISWGYATPITVGYRFYQQSMFPIALSSGSSINPNNSKASAYKIGIRLFDKISLSDIISTSSERVEITAEGIYGAETGQLFPSFEVKDKWRIYQGKNHKHTIKT</sequence>